<accession>A0ABP7HH81</accession>
<keyword evidence="6" id="KW-1003">Cell membrane</keyword>
<evidence type="ECO:0000256" key="2">
    <source>
        <dbReference type="ARBA" id="ARBA00009142"/>
    </source>
</evidence>
<feature type="transmembrane region" description="Helical" evidence="6">
    <location>
        <begin position="229"/>
        <end position="245"/>
    </location>
</feature>
<comment type="caution">
    <text evidence="8">The sequence shown here is derived from an EMBL/GenBank/DDBJ whole genome shotgun (WGS) entry which is preliminary data.</text>
</comment>
<dbReference type="EMBL" id="BAAAZR010000001">
    <property type="protein sequence ID" value="GAA3794610.1"/>
    <property type="molecule type" value="Genomic_DNA"/>
</dbReference>
<feature type="transmembrane region" description="Helical" evidence="6">
    <location>
        <begin position="165"/>
        <end position="194"/>
    </location>
</feature>
<comment type="subcellular location">
    <subcellularLocation>
        <location evidence="6">Cell membrane</location>
        <topology evidence="6">Multi-pass membrane protein</topology>
    </subcellularLocation>
    <subcellularLocation>
        <location evidence="1">Membrane</location>
        <topology evidence="1">Multi-pass membrane protein</topology>
    </subcellularLocation>
</comment>
<organism evidence="8 9">
    <name type="scientific">Sphaerisporangium flaviroseum</name>
    <dbReference type="NCBI Taxonomy" id="509199"/>
    <lineage>
        <taxon>Bacteria</taxon>
        <taxon>Bacillati</taxon>
        <taxon>Actinomycetota</taxon>
        <taxon>Actinomycetes</taxon>
        <taxon>Streptosporangiales</taxon>
        <taxon>Streptosporangiaceae</taxon>
        <taxon>Sphaerisporangium</taxon>
    </lineage>
</organism>
<feature type="transmembrane region" description="Helical" evidence="6">
    <location>
        <begin position="12"/>
        <end position="39"/>
    </location>
</feature>
<evidence type="ECO:0000256" key="7">
    <source>
        <dbReference type="SAM" id="MobiDB-lite"/>
    </source>
</evidence>
<dbReference type="Pfam" id="PF01925">
    <property type="entry name" value="TauE"/>
    <property type="match status" value="1"/>
</dbReference>
<dbReference type="RefSeq" id="WP_344935247.1">
    <property type="nucleotide sequence ID" value="NZ_BAAAZR010000001.1"/>
</dbReference>
<keyword evidence="3 6" id="KW-0812">Transmembrane</keyword>
<feature type="region of interest" description="Disordered" evidence="7">
    <location>
        <begin position="134"/>
        <end position="153"/>
    </location>
</feature>
<sequence>MDFDYTMAIGSFLVAIVVGLTGMGGGALMTPMLVTFFGVPPLTAVSSDLVAAAVMKPVGSVVHLRRGTVNLKLVGWLCLGSIPAAFCGVLVARALGDGQDVQDLVQKALGVALLIAAAGLAVRGYLAMRDRAEGRTPATGRRTAEPGEPAATGLPSVSVRPIPTVVVGVVGGLVVGMTSVGSGSLIIVALLAIYPALKANQLVGTDLVQAVPLVMSAALGHLLFGDFKLSVTTALLVGSIPGVYLGSRISSRAPGGLIRRALAFVLLASALKMFDLSTTVTAWVLAGVLVAAPVIWMLLRARHGLPALPWQTAGEPSKKSSVP</sequence>
<evidence type="ECO:0000256" key="3">
    <source>
        <dbReference type="ARBA" id="ARBA00022692"/>
    </source>
</evidence>
<evidence type="ECO:0000256" key="4">
    <source>
        <dbReference type="ARBA" id="ARBA00022989"/>
    </source>
</evidence>
<feature type="transmembrane region" description="Helical" evidence="6">
    <location>
        <begin position="73"/>
        <end position="96"/>
    </location>
</feature>
<evidence type="ECO:0000256" key="6">
    <source>
        <dbReference type="RuleBase" id="RU363041"/>
    </source>
</evidence>
<keyword evidence="5 6" id="KW-0472">Membrane</keyword>
<evidence type="ECO:0000256" key="5">
    <source>
        <dbReference type="ARBA" id="ARBA00023136"/>
    </source>
</evidence>
<evidence type="ECO:0000256" key="1">
    <source>
        <dbReference type="ARBA" id="ARBA00004141"/>
    </source>
</evidence>
<dbReference type="PANTHER" id="PTHR43701">
    <property type="entry name" value="MEMBRANE TRANSPORTER PROTEIN MJ0441-RELATED"/>
    <property type="match status" value="1"/>
</dbReference>
<dbReference type="InterPro" id="IPR002781">
    <property type="entry name" value="TM_pro_TauE-like"/>
</dbReference>
<proteinExistence type="inferred from homology"/>
<evidence type="ECO:0000313" key="9">
    <source>
        <dbReference type="Proteomes" id="UP001500888"/>
    </source>
</evidence>
<reference evidence="9" key="1">
    <citation type="journal article" date="2019" name="Int. J. Syst. Evol. Microbiol.">
        <title>The Global Catalogue of Microorganisms (GCM) 10K type strain sequencing project: providing services to taxonomists for standard genome sequencing and annotation.</title>
        <authorList>
            <consortium name="The Broad Institute Genomics Platform"/>
            <consortium name="The Broad Institute Genome Sequencing Center for Infectious Disease"/>
            <person name="Wu L."/>
            <person name="Ma J."/>
        </authorList>
    </citation>
    <scope>NUCLEOTIDE SEQUENCE [LARGE SCALE GENOMIC DNA]</scope>
    <source>
        <strain evidence="9">JCM 16908</strain>
    </source>
</reference>
<feature type="transmembrane region" description="Helical" evidence="6">
    <location>
        <begin position="206"/>
        <end position="223"/>
    </location>
</feature>
<keyword evidence="9" id="KW-1185">Reference proteome</keyword>
<protein>
    <recommendedName>
        <fullName evidence="6">Probable membrane transporter protein</fullName>
    </recommendedName>
</protein>
<dbReference type="Proteomes" id="UP001500888">
    <property type="component" value="Unassembled WGS sequence"/>
</dbReference>
<keyword evidence="4 6" id="KW-1133">Transmembrane helix</keyword>
<comment type="similarity">
    <text evidence="2 6">Belongs to the 4-toluene sulfonate uptake permease (TSUP) (TC 2.A.102) family.</text>
</comment>
<dbReference type="InterPro" id="IPR051598">
    <property type="entry name" value="TSUP/Inactive_protease-like"/>
</dbReference>
<dbReference type="PANTHER" id="PTHR43701:SF2">
    <property type="entry name" value="MEMBRANE TRANSPORTER PROTEIN YJNA-RELATED"/>
    <property type="match status" value="1"/>
</dbReference>
<evidence type="ECO:0000313" key="8">
    <source>
        <dbReference type="EMBL" id="GAA3794610.1"/>
    </source>
</evidence>
<feature type="transmembrane region" description="Helical" evidence="6">
    <location>
        <begin position="280"/>
        <end position="299"/>
    </location>
</feature>
<feature type="transmembrane region" description="Helical" evidence="6">
    <location>
        <begin position="108"/>
        <end position="126"/>
    </location>
</feature>
<name>A0ABP7HH81_9ACTN</name>
<gene>
    <name evidence="8" type="ORF">GCM10022226_12470</name>
</gene>